<dbReference type="AlphaFoldDB" id="A0A9D2H1G6"/>
<dbReference type="InterPro" id="IPR007202">
    <property type="entry name" value="4Fe-4S_dom"/>
</dbReference>
<dbReference type="SUPFAM" id="SSF54862">
    <property type="entry name" value="4Fe-4S ferredoxins"/>
    <property type="match status" value="2"/>
</dbReference>
<feature type="transmembrane region" description="Helical" evidence="5">
    <location>
        <begin position="20"/>
        <end position="41"/>
    </location>
</feature>
<dbReference type="InterPro" id="IPR017896">
    <property type="entry name" value="4Fe4S_Fe-S-bd"/>
</dbReference>
<evidence type="ECO:0000259" key="7">
    <source>
        <dbReference type="PROSITE" id="PS51656"/>
    </source>
</evidence>
<dbReference type="InterPro" id="IPR017900">
    <property type="entry name" value="4Fe4S_Fe_S_CS"/>
</dbReference>
<dbReference type="PROSITE" id="PS51656">
    <property type="entry name" value="4FE4S"/>
    <property type="match status" value="1"/>
</dbReference>
<dbReference type="InterPro" id="IPR050395">
    <property type="entry name" value="4Fe4S_Ferredoxin_RnfB"/>
</dbReference>
<evidence type="ECO:0000313" key="8">
    <source>
        <dbReference type="EMBL" id="HJA01991.1"/>
    </source>
</evidence>
<proteinExistence type="predicted"/>
<dbReference type="Gene3D" id="1.10.15.40">
    <property type="entry name" value="Electron transport complex subunit B, putative Fe-S cluster"/>
    <property type="match status" value="1"/>
</dbReference>
<dbReference type="PANTHER" id="PTHR43560:SF1">
    <property type="entry name" value="ION-TRANSLOCATING OXIDOREDUCTASE COMPLEX SUBUNIT B"/>
    <property type="match status" value="1"/>
</dbReference>
<feature type="domain" description="4Fe-4S" evidence="7">
    <location>
        <begin position="47"/>
        <end position="106"/>
    </location>
</feature>
<dbReference type="CDD" id="cd10549">
    <property type="entry name" value="MtMvhB_like"/>
    <property type="match status" value="1"/>
</dbReference>
<dbReference type="GO" id="GO:0046872">
    <property type="term" value="F:metal ion binding"/>
    <property type="evidence" value="ECO:0007669"/>
    <property type="project" value="UniProtKB-KW"/>
</dbReference>
<organism evidence="8 9">
    <name type="scientific">Candidatus Gallimonas gallistercoris</name>
    <dbReference type="NCBI Taxonomy" id="2838602"/>
    <lineage>
        <taxon>Bacteria</taxon>
        <taxon>Bacillati</taxon>
        <taxon>Bacillota</taxon>
        <taxon>Clostridia</taxon>
        <taxon>Candidatus Gallimonas</taxon>
    </lineage>
</organism>
<evidence type="ECO:0000256" key="2">
    <source>
        <dbReference type="ARBA" id="ARBA00022723"/>
    </source>
</evidence>
<comment type="caution">
    <text evidence="8">The sequence shown here is derived from an EMBL/GenBank/DDBJ whole genome shotgun (WGS) entry which is preliminary data.</text>
</comment>
<protein>
    <submittedName>
        <fullName evidence="8">4Fe-4S binding protein</fullName>
    </submittedName>
</protein>
<keyword evidence="5" id="KW-1133">Transmembrane helix</keyword>
<feature type="domain" description="4Fe-4S ferredoxin-type" evidence="6">
    <location>
        <begin position="248"/>
        <end position="277"/>
    </location>
</feature>
<name>A0A9D2H1G6_9FIRM</name>
<dbReference type="Pfam" id="PF04060">
    <property type="entry name" value="FeS"/>
    <property type="match status" value="1"/>
</dbReference>
<keyword evidence="5" id="KW-0472">Membrane</keyword>
<dbReference type="Pfam" id="PF12838">
    <property type="entry name" value="Fer4_7"/>
    <property type="match status" value="1"/>
</dbReference>
<evidence type="ECO:0000256" key="3">
    <source>
        <dbReference type="ARBA" id="ARBA00023004"/>
    </source>
</evidence>
<dbReference type="EMBL" id="DXAJ01000023">
    <property type="protein sequence ID" value="HJA01991.1"/>
    <property type="molecule type" value="Genomic_DNA"/>
</dbReference>
<gene>
    <name evidence="8" type="ORF">H9797_01230</name>
</gene>
<dbReference type="Pfam" id="PF12837">
    <property type="entry name" value="Fer4_6"/>
    <property type="match status" value="1"/>
</dbReference>
<keyword evidence="3" id="KW-0408">Iron</keyword>
<dbReference type="PROSITE" id="PS51379">
    <property type="entry name" value="4FE4S_FER_2"/>
    <property type="match status" value="3"/>
</dbReference>
<sequence>MQNLLVTLGIVDAETWKMVGWVALIIAVIAVVIVLLILLVGKVFRVDTDEKVTKILENLAGANCGGCGCSGCSGFAQKLASGEGDLSACHVTSPEGKAEIAKLLGIELKAEERTVAVVHCAGTSAVRTFRPVGASTCAETAALFGGDKLCKEGCLGCGDCTAVCTESGVHVEDGVAKIDADKCLGCGACILTCPKHVIGRIPASAPVYVACSSHCRGKEVMAACDAGCIGCGLCAKKCPSSAITMKDNLPVIDYAKCTGCMTCVEACPKKVIKPRFDA</sequence>
<keyword evidence="5" id="KW-0812">Transmembrane</keyword>
<evidence type="ECO:0000313" key="9">
    <source>
        <dbReference type="Proteomes" id="UP000824221"/>
    </source>
</evidence>
<evidence type="ECO:0000259" key="6">
    <source>
        <dbReference type="PROSITE" id="PS51379"/>
    </source>
</evidence>
<reference evidence="8" key="1">
    <citation type="journal article" date="2021" name="PeerJ">
        <title>Extensive microbial diversity within the chicken gut microbiome revealed by metagenomics and culture.</title>
        <authorList>
            <person name="Gilroy R."/>
            <person name="Ravi A."/>
            <person name="Getino M."/>
            <person name="Pursley I."/>
            <person name="Horton D.L."/>
            <person name="Alikhan N.F."/>
            <person name="Baker D."/>
            <person name="Gharbi K."/>
            <person name="Hall N."/>
            <person name="Watson M."/>
            <person name="Adriaenssens E.M."/>
            <person name="Foster-Nyarko E."/>
            <person name="Jarju S."/>
            <person name="Secka A."/>
            <person name="Antonio M."/>
            <person name="Oren A."/>
            <person name="Chaudhuri R.R."/>
            <person name="La Ragione R."/>
            <person name="Hildebrand F."/>
            <person name="Pallen M.J."/>
        </authorList>
    </citation>
    <scope>NUCLEOTIDE SEQUENCE</scope>
    <source>
        <strain evidence="8">CHK156-179</strain>
    </source>
</reference>
<accession>A0A9D2H1G6</accession>
<reference evidence="8" key="2">
    <citation type="submission" date="2021-04" db="EMBL/GenBank/DDBJ databases">
        <authorList>
            <person name="Gilroy R."/>
        </authorList>
    </citation>
    <scope>NUCLEOTIDE SEQUENCE</scope>
    <source>
        <strain evidence="8">CHK156-179</strain>
    </source>
</reference>
<evidence type="ECO:0000256" key="4">
    <source>
        <dbReference type="ARBA" id="ARBA00023014"/>
    </source>
</evidence>
<dbReference type="Proteomes" id="UP000824221">
    <property type="component" value="Unassembled WGS sequence"/>
</dbReference>
<keyword evidence="2" id="KW-0479">Metal-binding</keyword>
<keyword evidence="4" id="KW-0411">Iron-sulfur</keyword>
<dbReference type="PROSITE" id="PS00198">
    <property type="entry name" value="4FE4S_FER_1"/>
    <property type="match status" value="1"/>
</dbReference>
<dbReference type="Gene3D" id="3.30.70.20">
    <property type="match status" value="2"/>
</dbReference>
<keyword evidence="1" id="KW-0004">4Fe-4S</keyword>
<evidence type="ECO:0000256" key="1">
    <source>
        <dbReference type="ARBA" id="ARBA00022485"/>
    </source>
</evidence>
<dbReference type="PANTHER" id="PTHR43560">
    <property type="entry name" value="ION-TRANSLOCATING OXIDOREDUCTASE COMPLEX SUBUNIT B"/>
    <property type="match status" value="1"/>
</dbReference>
<feature type="domain" description="4Fe-4S ferredoxin-type" evidence="6">
    <location>
        <begin position="217"/>
        <end position="247"/>
    </location>
</feature>
<dbReference type="GO" id="GO:0051539">
    <property type="term" value="F:4 iron, 4 sulfur cluster binding"/>
    <property type="evidence" value="ECO:0007669"/>
    <property type="project" value="UniProtKB-KW"/>
</dbReference>
<feature type="domain" description="4Fe-4S ferredoxin-type" evidence="6">
    <location>
        <begin position="174"/>
        <end position="203"/>
    </location>
</feature>
<evidence type="ECO:0000256" key="5">
    <source>
        <dbReference type="SAM" id="Phobius"/>
    </source>
</evidence>